<gene>
    <name evidence="2" type="ORF">DICVIV_09836</name>
</gene>
<organism evidence="2 3">
    <name type="scientific">Dictyocaulus viviparus</name>
    <name type="common">Bovine lungworm</name>
    <dbReference type="NCBI Taxonomy" id="29172"/>
    <lineage>
        <taxon>Eukaryota</taxon>
        <taxon>Metazoa</taxon>
        <taxon>Ecdysozoa</taxon>
        <taxon>Nematoda</taxon>
        <taxon>Chromadorea</taxon>
        <taxon>Rhabditida</taxon>
        <taxon>Rhabditina</taxon>
        <taxon>Rhabditomorpha</taxon>
        <taxon>Strongyloidea</taxon>
        <taxon>Metastrongylidae</taxon>
        <taxon>Dictyocaulus</taxon>
    </lineage>
</organism>
<feature type="region of interest" description="Disordered" evidence="1">
    <location>
        <begin position="507"/>
        <end position="544"/>
    </location>
</feature>
<proteinExistence type="predicted"/>
<reference evidence="3" key="2">
    <citation type="journal article" date="2016" name="Sci. Rep.">
        <title>Dictyocaulus viviparus genome, variome and transcriptome elucidate lungworm biology and support future intervention.</title>
        <authorList>
            <person name="McNulty S.N."/>
            <person name="Strube C."/>
            <person name="Rosa B.A."/>
            <person name="Martin J.C."/>
            <person name="Tyagi R."/>
            <person name="Choi Y.J."/>
            <person name="Wang Q."/>
            <person name="Hallsworth Pepin K."/>
            <person name="Zhang X."/>
            <person name="Ozersky P."/>
            <person name="Wilson R.K."/>
            <person name="Sternberg P.W."/>
            <person name="Gasser R.B."/>
            <person name="Mitreva M."/>
        </authorList>
    </citation>
    <scope>NUCLEOTIDE SEQUENCE [LARGE SCALE GENOMIC DNA]</scope>
    <source>
        <strain evidence="3">HannoverDv2000</strain>
    </source>
</reference>
<name>A0A0D8XHI1_DICVI</name>
<feature type="compositionally biased region" description="Basic and acidic residues" evidence="1">
    <location>
        <begin position="473"/>
        <end position="485"/>
    </location>
</feature>
<dbReference type="STRING" id="29172.A0A0D8XHI1"/>
<accession>A0A0D8XHI1</accession>
<reference evidence="2 3" key="1">
    <citation type="submission" date="2013-11" db="EMBL/GenBank/DDBJ databases">
        <title>Draft genome of the bovine lungworm Dictyocaulus viviparus.</title>
        <authorList>
            <person name="Mitreva M."/>
        </authorList>
    </citation>
    <scope>NUCLEOTIDE SEQUENCE [LARGE SCALE GENOMIC DNA]</scope>
    <source>
        <strain evidence="2 3">HannoverDv2000</strain>
    </source>
</reference>
<evidence type="ECO:0000256" key="1">
    <source>
        <dbReference type="SAM" id="MobiDB-lite"/>
    </source>
</evidence>
<dbReference type="OrthoDB" id="5823029at2759"/>
<dbReference type="EMBL" id="KN716496">
    <property type="protein sequence ID" value="KJH44140.1"/>
    <property type="molecule type" value="Genomic_DNA"/>
</dbReference>
<feature type="compositionally biased region" description="Polar residues" evidence="1">
    <location>
        <begin position="417"/>
        <end position="426"/>
    </location>
</feature>
<keyword evidence="3" id="KW-1185">Reference proteome</keyword>
<sequence length="544" mass="60712">MEANLRSLESRLDKMRGAVDGRSRGDFEDGYMKGYKDANKLGSASAARRRMDDDYGSRDDRFHEGYVKGLKDAGLTGMSTSMHNLAQRGTGGGYSTGFMQGYKGDEVLLPNWISDAFPREFLCDLFSDRSFIKIDLSSYDWSLKKMLQTNGELLLTSLLKDGNSGVFGDRVTPSLISRLDEQYPGQDDFKQGYVDGFKEGASSRTGERRTFEDSRRLQQSLTELTERLTSIEKTKGDEIHSTKIYHVYNQQPEAVGYTSSAHQLAQELEEISSTSRRSTLRRHYTPGDYLKYAAEGEEYGTLGRNRRSLSASALARGSDSAGLESRTVEQRSRHASGTGSSYITRSMADRQGTDTFSKRYNYRSRSDVGSPRRYASQTLLDGSRPGPSTPHLRRDALSTLQRELDTLSRSPDRSTPRGYTSDTGNPYDTVRSKARGYSNYDYDTFSSARQQETRSSTLGGGAATGIGTQTTRQTRDRDEAGRWPDDLLDIVAEPMNKTLDRMKKYSTSSANVEGGASTSHGDAKEVVEEKYHRTYKEEHSTGGR</sequence>
<feature type="compositionally biased region" description="Basic and acidic residues" evidence="1">
    <location>
        <begin position="405"/>
        <end position="415"/>
    </location>
</feature>
<dbReference type="AlphaFoldDB" id="A0A0D8XHI1"/>
<evidence type="ECO:0000313" key="2">
    <source>
        <dbReference type="EMBL" id="KJH44140.1"/>
    </source>
</evidence>
<feature type="region of interest" description="Disordered" evidence="1">
    <location>
        <begin position="315"/>
        <end position="393"/>
    </location>
</feature>
<feature type="compositionally biased region" description="Polar residues" evidence="1">
    <location>
        <begin position="507"/>
        <end position="520"/>
    </location>
</feature>
<evidence type="ECO:0000313" key="3">
    <source>
        <dbReference type="Proteomes" id="UP000053766"/>
    </source>
</evidence>
<feature type="region of interest" description="Disordered" evidence="1">
    <location>
        <begin position="405"/>
        <end position="486"/>
    </location>
</feature>
<protein>
    <submittedName>
        <fullName evidence="2">Uncharacterized protein</fullName>
    </submittedName>
</protein>
<dbReference type="Proteomes" id="UP000053766">
    <property type="component" value="Unassembled WGS sequence"/>
</dbReference>
<feature type="compositionally biased region" description="Basic and acidic residues" evidence="1">
    <location>
        <begin position="521"/>
        <end position="544"/>
    </location>
</feature>
<feature type="compositionally biased region" description="Polar residues" evidence="1">
    <location>
        <begin position="335"/>
        <end position="344"/>
    </location>
</feature>